<comment type="caution">
    <text evidence="3">The sequence shown here is derived from an EMBL/GenBank/DDBJ whole genome shotgun (WGS) entry which is preliminary data.</text>
</comment>
<feature type="compositionally biased region" description="Polar residues" evidence="1">
    <location>
        <begin position="1"/>
        <end position="13"/>
    </location>
</feature>
<organism evidence="3 4">
    <name type="scientific">Crenobacter oryzisoli</name>
    <dbReference type="NCBI Taxonomy" id="3056844"/>
    <lineage>
        <taxon>Bacteria</taxon>
        <taxon>Pseudomonadati</taxon>
        <taxon>Pseudomonadota</taxon>
        <taxon>Betaproteobacteria</taxon>
        <taxon>Neisseriales</taxon>
        <taxon>Neisseriaceae</taxon>
        <taxon>Crenobacter</taxon>
    </lineage>
</organism>
<keyword evidence="2" id="KW-1133">Transmembrane helix</keyword>
<dbReference type="EMBL" id="JAUEDK010000003">
    <property type="protein sequence ID" value="MDN0073696.1"/>
    <property type="molecule type" value="Genomic_DNA"/>
</dbReference>
<reference evidence="3" key="1">
    <citation type="submission" date="2023-06" db="EMBL/GenBank/DDBJ databases">
        <authorList>
            <person name="Zhang S."/>
        </authorList>
    </citation>
    <scope>NUCLEOTIDE SEQUENCE</scope>
    <source>
        <strain evidence="3">SG2303</strain>
    </source>
</reference>
<evidence type="ECO:0000313" key="4">
    <source>
        <dbReference type="Proteomes" id="UP001168540"/>
    </source>
</evidence>
<sequence length="274" mass="30437">METLSPSPSTSAANLKLPPPESDKSLAARAMPVSETVLMLQDGAGPLYGLVRKSHVRTEQNEYLCVQFRGVARLVDSSNWQPLDNVSHNYATNEHCAWIKANFPSQSVSFGPSTGIVIEPLFEQSELANYLLVQLINWAKAHYPDYSVAPGAFALSDNLTEQEKLARQAFFAAQGFDFEWLDPEQRTGRYSKDKVHRLIGMADENAASEISGAALLESISRQEAHRHELEGQLANLDSGRASLQRQLQRERSINQILSGILLTVLVATLFWAIW</sequence>
<dbReference type="RefSeq" id="WP_289828228.1">
    <property type="nucleotide sequence ID" value="NZ_JAUEDK010000003.1"/>
</dbReference>
<keyword evidence="4" id="KW-1185">Reference proteome</keyword>
<evidence type="ECO:0000313" key="3">
    <source>
        <dbReference type="EMBL" id="MDN0073696.1"/>
    </source>
</evidence>
<evidence type="ECO:0000256" key="1">
    <source>
        <dbReference type="SAM" id="MobiDB-lite"/>
    </source>
</evidence>
<protein>
    <recommendedName>
        <fullName evidence="5">DUF4178 domain-containing protein</fullName>
    </recommendedName>
</protein>
<feature type="transmembrane region" description="Helical" evidence="2">
    <location>
        <begin position="253"/>
        <end position="273"/>
    </location>
</feature>
<accession>A0ABT7XIT2</accession>
<name>A0ABT7XIT2_9NEIS</name>
<evidence type="ECO:0008006" key="5">
    <source>
        <dbReference type="Google" id="ProtNLM"/>
    </source>
</evidence>
<keyword evidence="2" id="KW-0812">Transmembrane</keyword>
<evidence type="ECO:0000256" key="2">
    <source>
        <dbReference type="SAM" id="Phobius"/>
    </source>
</evidence>
<gene>
    <name evidence="3" type="ORF">QU481_02155</name>
</gene>
<dbReference type="Proteomes" id="UP001168540">
    <property type="component" value="Unassembled WGS sequence"/>
</dbReference>
<keyword evidence="2" id="KW-0472">Membrane</keyword>
<proteinExistence type="predicted"/>
<feature type="region of interest" description="Disordered" evidence="1">
    <location>
        <begin position="1"/>
        <end position="24"/>
    </location>
</feature>